<feature type="compositionally biased region" description="Basic and acidic residues" evidence="1">
    <location>
        <begin position="155"/>
        <end position="164"/>
    </location>
</feature>
<evidence type="ECO:0000256" key="1">
    <source>
        <dbReference type="SAM" id="MobiDB-lite"/>
    </source>
</evidence>
<feature type="region of interest" description="Disordered" evidence="1">
    <location>
        <begin position="153"/>
        <end position="179"/>
    </location>
</feature>
<dbReference type="RefSeq" id="WP_193120271.1">
    <property type="nucleotide sequence ID" value="NZ_JADBGI010000002.1"/>
</dbReference>
<dbReference type="EMBL" id="JADBGI010000002">
    <property type="protein sequence ID" value="MBE2997612.1"/>
    <property type="molecule type" value="Genomic_DNA"/>
</dbReference>
<sequence length="268" mass="28878">MCTVVVGFDPQAHTPLVVAALRDEIRSRPWDRPAHHWPERPGLVGGRDRLAGGTWLAVDPARSRTAALLNGWPWDGSMPWEGSYPASRGDLPLIALAGQGRDPLQGLDLTRYAPFHLLDADPYRATLHSWDGRCLDTRPLPVGVATVVNTGLDPADPRSVRHTPEFAATRPDPDDLSGLSDPESIWGAWPALITRAAHEPTRSAGTDDSGDPSGLIAHADLGDGQVWATGSVTLVAADRDTVRYAFTSDPADPAAWETVDVQRPAPHR</sequence>
<evidence type="ECO:0000313" key="2">
    <source>
        <dbReference type="EMBL" id="MBE2997612.1"/>
    </source>
</evidence>
<reference evidence="2 3" key="1">
    <citation type="submission" date="2020-09" db="EMBL/GenBank/DDBJ databases">
        <title>Diversity and distribution of actinomycetes associated with coral in the coast of Hainan.</title>
        <authorList>
            <person name="Li F."/>
        </authorList>
    </citation>
    <scope>NUCLEOTIDE SEQUENCE [LARGE SCALE GENOMIC DNA]</scope>
    <source>
        <strain evidence="2 3">HNM0947</strain>
    </source>
</reference>
<organism evidence="2 3">
    <name type="scientific">Nocardiopsis coralli</name>
    <dbReference type="NCBI Taxonomy" id="2772213"/>
    <lineage>
        <taxon>Bacteria</taxon>
        <taxon>Bacillati</taxon>
        <taxon>Actinomycetota</taxon>
        <taxon>Actinomycetes</taxon>
        <taxon>Streptosporangiales</taxon>
        <taxon>Nocardiopsidaceae</taxon>
        <taxon>Nocardiopsis</taxon>
    </lineage>
</organism>
<dbReference type="InterPro" id="IPR008551">
    <property type="entry name" value="TANGO2"/>
</dbReference>
<proteinExistence type="predicted"/>
<dbReference type="Proteomes" id="UP000806528">
    <property type="component" value="Unassembled WGS sequence"/>
</dbReference>
<dbReference type="PANTHER" id="PTHR17985">
    <property type="entry name" value="SER/THR-RICH PROTEIN T10 IN DGCR REGION"/>
    <property type="match status" value="1"/>
</dbReference>
<evidence type="ECO:0000313" key="3">
    <source>
        <dbReference type="Proteomes" id="UP000806528"/>
    </source>
</evidence>
<name>A0ABR9P1C0_9ACTN</name>
<dbReference type="Pfam" id="PF05742">
    <property type="entry name" value="TANGO2"/>
    <property type="match status" value="1"/>
</dbReference>
<accession>A0ABR9P1C0</accession>
<gene>
    <name evidence="2" type="ORF">IDM40_02670</name>
</gene>
<comment type="caution">
    <text evidence="2">The sequence shown here is derived from an EMBL/GenBank/DDBJ whole genome shotgun (WGS) entry which is preliminary data.</text>
</comment>
<protein>
    <submittedName>
        <fullName evidence="2">NRDE family protein</fullName>
    </submittedName>
</protein>
<keyword evidence="3" id="KW-1185">Reference proteome</keyword>
<dbReference type="PANTHER" id="PTHR17985:SF8">
    <property type="entry name" value="TRANSPORT AND GOLGI ORGANIZATION PROTEIN 2 HOMOLOG"/>
    <property type="match status" value="1"/>
</dbReference>